<protein>
    <recommendedName>
        <fullName evidence="3">CHK kinase-like domain-containing protein</fullName>
    </recommendedName>
</protein>
<name>A0AAF3FDF1_9BILA</name>
<keyword evidence="1" id="KW-1185">Reference proteome</keyword>
<evidence type="ECO:0000313" key="1">
    <source>
        <dbReference type="Proteomes" id="UP000887575"/>
    </source>
</evidence>
<dbReference type="Gene3D" id="3.90.1200.10">
    <property type="match status" value="1"/>
</dbReference>
<organism evidence="1 2">
    <name type="scientific">Mesorhabditis belari</name>
    <dbReference type="NCBI Taxonomy" id="2138241"/>
    <lineage>
        <taxon>Eukaryota</taxon>
        <taxon>Metazoa</taxon>
        <taxon>Ecdysozoa</taxon>
        <taxon>Nematoda</taxon>
        <taxon>Chromadorea</taxon>
        <taxon>Rhabditida</taxon>
        <taxon>Rhabditina</taxon>
        <taxon>Rhabditomorpha</taxon>
        <taxon>Rhabditoidea</taxon>
        <taxon>Rhabditidae</taxon>
        <taxon>Mesorhabditinae</taxon>
        <taxon>Mesorhabditis</taxon>
    </lineage>
</organism>
<dbReference type="AlphaFoldDB" id="A0AAF3FDF1"/>
<dbReference type="SUPFAM" id="SSF56112">
    <property type="entry name" value="Protein kinase-like (PK-like)"/>
    <property type="match status" value="1"/>
</dbReference>
<evidence type="ECO:0000313" key="2">
    <source>
        <dbReference type="WBParaSite" id="MBELARI_LOCUS400"/>
    </source>
</evidence>
<dbReference type="PANTHER" id="PTHR23020">
    <property type="entry name" value="UNCHARACTERIZED NUCLEAR HORMONE RECEPTOR-RELATED"/>
    <property type="match status" value="1"/>
</dbReference>
<proteinExistence type="predicted"/>
<dbReference type="Proteomes" id="UP000887575">
    <property type="component" value="Unassembled WGS sequence"/>
</dbReference>
<dbReference type="InterPro" id="IPR011009">
    <property type="entry name" value="Kinase-like_dom_sf"/>
</dbReference>
<dbReference type="Pfam" id="PF07914">
    <property type="entry name" value="DUF1679"/>
    <property type="match status" value="1"/>
</dbReference>
<dbReference type="InterPro" id="IPR052961">
    <property type="entry name" value="Oxido-Kinase-like_Enzymes"/>
</dbReference>
<accession>A0AAF3FDF1</accession>
<dbReference type="InterPro" id="IPR012877">
    <property type="entry name" value="Dhs-27"/>
</dbReference>
<reference evidence="2" key="1">
    <citation type="submission" date="2024-02" db="UniProtKB">
        <authorList>
            <consortium name="WormBaseParasite"/>
        </authorList>
    </citation>
    <scope>IDENTIFICATION</scope>
</reference>
<sequence length="160" mass="19024">MIKFTEIISDLWRFEGKLVPVKFYAKEIRRFHVRALVDWQLVHVGSPLEDLVFLLHSACSVDDHENHLEKFLFYYYASLESRLDGGEAMPWQSFEEFKNKYETAYGYMCGLIWPMTWMIDLEKSCTPAELEECKANFNAKIRLMARESNRFIEKHILTKL</sequence>
<dbReference type="PANTHER" id="PTHR23020:SF41">
    <property type="entry name" value="AMINOGLYCOSIDE PHOSPHOTRANSFERASE DOMAIN-CONTAINING PROTEIN"/>
    <property type="match status" value="1"/>
</dbReference>
<evidence type="ECO:0008006" key="3">
    <source>
        <dbReference type="Google" id="ProtNLM"/>
    </source>
</evidence>
<dbReference type="WBParaSite" id="MBELARI_LOCUS400">
    <property type="protein sequence ID" value="MBELARI_LOCUS400"/>
    <property type="gene ID" value="MBELARI_LOCUS400"/>
</dbReference>